<evidence type="ECO:0000256" key="6">
    <source>
        <dbReference type="ARBA" id="ARBA00022884"/>
    </source>
</evidence>
<dbReference type="InterPro" id="IPR019175">
    <property type="entry name" value="Prp31_C"/>
</dbReference>
<dbReference type="GO" id="GO:0071011">
    <property type="term" value="C:precatalytic spliceosome"/>
    <property type="evidence" value="ECO:0007669"/>
    <property type="project" value="TreeGrafter"/>
</dbReference>
<dbReference type="GO" id="GO:0046540">
    <property type="term" value="C:U4/U6 x U5 tri-snRNP complex"/>
    <property type="evidence" value="ECO:0007669"/>
    <property type="project" value="InterPro"/>
</dbReference>
<dbReference type="GO" id="GO:0003723">
    <property type="term" value="F:RNA binding"/>
    <property type="evidence" value="ECO:0007669"/>
    <property type="project" value="UniProtKB-KW"/>
</dbReference>
<evidence type="ECO:0000256" key="3">
    <source>
        <dbReference type="ARBA" id="ARBA00013538"/>
    </source>
</evidence>
<dbReference type="Gene3D" id="1.10.287.4070">
    <property type="match status" value="1"/>
</dbReference>
<evidence type="ECO:0000256" key="11">
    <source>
        <dbReference type="ARBA" id="ARBA00045397"/>
    </source>
</evidence>
<comment type="similarity">
    <text evidence="2">Belongs to the PRP31 family.</text>
</comment>
<dbReference type="EMBL" id="GGYP01000647">
    <property type="protein sequence ID" value="MDE45418.1"/>
    <property type="molecule type" value="Transcribed_RNA"/>
</dbReference>
<protein>
    <recommendedName>
        <fullName evidence="3">U4/U6 small nuclear ribonucleoprotein Prp31</fullName>
    </recommendedName>
    <alternativeName>
        <fullName evidence="10">Pre-mRNA-processing factor 31</fullName>
    </alternativeName>
</protein>
<keyword evidence="9 14" id="KW-0687">Ribonucleoprotein</keyword>
<evidence type="ECO:0000256" key="1">
    <source>
        <dbReference type="ARBA" id="ARBA00004123"/>
    </source>
</evidence>
<keyword evidence="8" id="KW-0539">Nucleus</keyword>
<dbReference type="InterPro" id="IPR042239">
    <property type="entry name" value="Nop_C"/>
</dbReference>
<evidence type="ECO:0000259" key="13">
    <source>
        <dbReference type="PROSITE" id="PS51358"/>
    </source>
</evidence>
<keyword evidence="5" id="KW-0747">Spliceosome</keyword>
<evidence type="ECO:0000256" key="4">
    <source>
        <dbReference type="ARBA" id="ARBA00022664"/>
    </source>
</evidence>
<proteinExistence type="inferred from homology"/>
<dbReference type="InterPro" id="IPR012976">
    <property type="entry name" value="NOSIC"/>
</dbReference>
<dbReference type="InterPro" id="IPR002687">
    <property type="entry name" value="Nop_dom"/>
</dbReference>
<feature type="region of interest" description="Disordered" evidence="12">
    <location>
        <begin position="297"/>
        <end position="329"/>
    </location>
</feature>
<dbReference type="PANTHER" id="PTHR13904:SF0">
    <property type="entry name" value="U4_U6 SMALL NUCLEAR RIBONUCLEOPROTEIN PRP31"/>
    <property type="match status" value="1"/>
</dbReference>
<evidence type="ECO:0000256" key="5">
    <source>
        <dbReference type="ARBA" id="ARBA00022728"/>
    </source>
</evidence>
<feature type="domain" description="Nop" evidence="13">
    <location>
        <begin position="178"/>
        <end position="299"/>
    </location>
</feature>
<dbReference type="AlphaFoldDB" id="A0A6G1S4X1"/>
<feature type="compositionally biased region" description="Basic residues" evidence="12">
    <location>
        <begin position="317"/>
        <end position="329"/>
    </location>
</feature>
<dbReference type="Gene3D" id="1.10.246.90">
    <property type="entry name" value="Nop domain"/>
    <property type="match status" value="1"/>
</dbReference>
<dbReference type="GO" id="GO:0000244">
    <property type="term" value="P:spliceosomal tri-snRNP complex assembly"/>
    <property type="evidence" value="ECO:0007669"/>
    <property type="project" value="InterPro"/>
</dbReference>
<evidence type="ECO:0000256" key="9">
    <source>
        <dbReference type="ARBA" id="ARBA00023274"/>
    </source>
</evidence>
<dbReference type="InterPro" id="IPR027105">
    <property type="entry name" value="Prp31"/>
</dbReference>
<accession>A0A6G1S4X1</accession>
<name>A0A6G1S4X1_9ACAR</name>
<evidence type="ECO:0000256" key="12">
    <source>
        <dbReference type="SAM" id="MobiDB-lite"/>
    </source>
</evidence>
<gene>
    <name evidence="14" type="primary">Prpf31</name>
    <name evidence="14" type="ORF">g.6211</name>
</gene>
<sequence>MDLVPTIKEVIELGNQLIGEVSHHPAIIRDDMKTKNKEEADNMMEVNHGDELDQIELANKFVAEIDERIKAIHKSVQAKYSQRFPELNLTDPMQYIITVQLLGNRPDRITDDNIKEQLAQVLESKMLLLLTMAGSTTQGVKLEHEEMDKIMKACAVAIHLANLRTKLLSFVENNMTKIAPNLSVIVGAPIAAKLMGLAGGLMNLASMPSCNIPILGSHKVSNIELNFNAPPRVGVIYECDLIQQIPFDHTKDVRKKAIRWVAGKLGLAARCDVGKSDPEGKDGRKYREEIRLKIQKELEPPPKKAARPLPAPIEKTGKKRGGKRSRRMKERYAITELRKAANRINFGDVGDDAYQDDLGFGRSQLKAIQKLRGPQINEKTKIRLSKEAQKQLAKDRQQQQNGPKSTEEKSSITMRPDQQGLEIFNPKARELSTASTSNYFSDTSGFFAIKGEAPNQ</sequence>
<dbReference type="InterPro" id="IPR036070">
    <property type="entry name" value="Nop_dom_sf"/>
</dbReference>
<evidence type="ECO:0000256" key="7">
    <source>
        <dbReference type="ARBA" id="ARBA00023187"/>
    </source>
</evidence>
<evidence type="ECO:0000313" key="14">
    <source>
        <dbReference type="EMBL" id="MDE45418.1"/>
    </source>
</evidence>
<dbReference type="Pfam" id="PF09785">
    <property type="entry name" value="Prp31_C"/>
    <property type="match status" value="1"/>
</dbReference>
<dbReference type="SMART" id="SM00931">
    <property type="entry name" value="NOSIC"/>
    <property type="match status" value="1"/>
</dbReference>
<reference evidence="14" key="1">
    <citation type="submission" date="2018-10" db="EMBL/GenBank/DDBJ databases">
        <title>Transcriptome assembly of Aceria tosichella (Wheat curl mite) Type 2.</title>
        <authorList>
            <person name="Scully E.D."/>
            <person name="Geib S.M."/>
            <person name="Palmer N.A."/>
            <person name="Gupta A.K."/>
            <person name="Sarath G."/>
            <person name="Tatineni S."/>
        </authorList>
    </citation>
    <scope>NUCLEOTIDE SEQUENCE</scope>
    <source>
        <strain evidence="14">LincolnNE</strain>
    </source>
</reference>
<comment type="subcellular location">
    <subcellularLocation>
        <location evidence="1">Nucleus</location>
    </subcellularLocation>
</comment>
<feature type="compositionally biased region" description="Basic and acidic residues" evidence="12">
    <location>
        <begin position="386"/>
        <end position="397"/>
    </location>
</feature>
<evidence type="ECO:0000256" key="2">
    <source>
        <dbReference type="ARBA" id="ARBA00005572"/>
    </source>
</evidence>
<keyword evidence="4" id="KW-0507">mRNA processing</keyword>
<dbReference type="Pfam" id="PF01798">
    <property type="entry name" value="Nop"/>
    <property type="match status" value="1"/>
</dbReference>
<evidence type="ECO:0000256" key="8">
    <source>
        <dbReference type="ARBA" id="ARBA00023242"/>
    </source>
</evidence>
<dbReference type="GO" id="GO:0005687">
    <property type="term" value="C:U4 snRNP"/>
    <property type="evidence" value="ECO:0007669"/>
    <property type="project" value="TreeGrafter"/>
</dbReference>
<comment type="function">
    <text evidence="11">Involved in pre-mRNA splicing as component of the spliceosome. Required for the assembly of the U4/U5/U6 tri-snRNP complex, one of the building blocks of the spliceosome.</text>
</comment>
<feature type="region of interest" description="Disordered" evidence="12">
    <location>
        <begin position="386"/>
        <end position="436"/>
    </location>
</feature>
<evidence type="ECO:0000256" key="10">
    <source>
        <dbReference type="ARBA" id="ARBA00030766"/>
    </source>
</evidence>
<dbReference type="SUPFAM" id="SSF89124">
    <property type="entry name" value="Nop domain"/>
    <property type="match status" value="1"/>
</dbReference>
<keyword evidence="6" id="KW-0694">RNA-binding</keyword>
<dbReference type="PROSITE" id="PS51358">
    <property type="entry name" value="NOP"/>
    <property type="match status" value="1"/>
</dbReference>
<dbReference type="PANTHER" id="PTHR13904">
    <property type="entry name" value="PRE-MRNA SPLICING FACTOR PRP31"/>
    <property type="match status" value="1"/>
</dbReference>
<organism evidence="14">
    <name type="scientific">Aceria tosichella</name>
    <name type="common">wheat curl mite</name>
    <dbReference type="NCBI Taxonomy" id="561515"/>
    <lineage>
        <taxon>Eukaryota</taxon>
        <taxon>Metazoa</taxon>
        <taxon>Ecdysozoa</taxon>
        <taxon>Arthropoda</taxon>
        <taxon>Chelicerata</taxon>
        <taxon>Arachnida</taxon>
        <taxon>Acari</taxon>
        <taxon>Acariformes</taxon>
        <taxon>Trombidiformes</taxon>
        <taxon>Prostigmata</taxon>
        <taxon>Eupodina</taxon>
        <taxon>Eriophyoidea</taxon>
        <taxon>Eriophyidae</taxon>
        <taxon>Eriophyinae</taxon>
        <taxon>Aceriini</taxon>
        <taxon>Aceria</taxon>
    </lineage>
</organism>
<keyword evidence="7" id="KW-0508">mRNA splicing</keyword>